<feature type="domain" description="SnoaL-like" evidence="1">
    <location>
        <begin position="11"/>
        <end position="119"/>
    </location>
</feature>
<sequence length="428" mass="46057">MPPRTSEETFRRLLELLLAKDMDAIADLWAENCTAEFPFAEGASPKRLTGREAVRGHLAGYPDLMNVRAIPTLTVRHTDQPDTIVVEFTAHGRTVATNEPYQLDYITVLTTHQGLITHYRDYWSPLAAASAAGTLPELLHKSGVPVRVGSRIPPADAPDAVRFDWGDPATHPAALHGMDRVYLVPPVDTADPMPLVEPFSAEAERLGVRRVVLLGSAIVLPGAPSALELAAHVRAGPDGWCCAPPGSCRTSWPPTRWVSGSGDVVRSAPPPETGRVGWIDARDIAAVAAVLLTEPDGHPDIRRDYLLTGPKALNYQDAAQIITIHTGRPIRVVPVGVAEQADTYRASGMPDAFAAALAAVNAGWRRPCRTWSRPGPRRSTVVPSARTCSKDALAASESGERIIQLGAWRESKHFYTSATMAAFASPPA</sequence>
<dbReference type="SUPFAM" id="SSF54427">
    <property type="entry name" value="NTF2-like"/>
    <property type="match status" value="1"/>
</dbReference>
<dbReference type="SUPFAM" id="SSF51735">
    <property type="entry name" value="NAD(P)-binding Rossmann-fold domains"/>
    <property type="match status" value="1"/>
</dbReference>
<name>A0A499VGM6_9ACTN</name>
<dbReference type="Pfam" id="PF12680">
    <property type="entry name" value="SnoaL_2"/>
    <property type="match status" value="1"/>
</dbReference>
<evidence type="ECO:0000313" key="2">
    <source>
        <dbReference type="EMBL" id="BBJ47336.1"/>
    </source>
</evidence>
<dbReference type="InterPro" id="IPR051604">
    <property type="entry name" value="Ergot_Alk_Oxidoreductase"/>
</dbReference>
<dbReference type="AlphaFoldDB" id="A0A499VGM6"/>
<organism evidence="2 3">
    <name type="scientific">Streptomyces antimycoticus</name>
    <dbReference type="NCBI Taxonomy" id="68175"/>
    <lineage>
        <taxon>Bacteria</taxon>
        <taxon>Bacillati</taxon>
        <taxon>Actinomycetota</taxon>
        <taxon>Actinomycetes</taxon>
        <taxon>Kitasatosporales</taxon>
        <taxon>Streptomycetaceae</taxon>
        <taxon>Streptomyces</taxon>
        <taxon>Streptomyces violaceusniger group</taxon>
    </lineage>
</organism>
<gene>
    <name evidence="2" type="ORF">SSPO_100540</name>
</gene>
<dbReference type="Gene3D" id="3.40.50.720">
    <property type="entry name" value="NAD(P)-binding Rossmann-like Domain"/>
    <property type="match status" value="1"/>
</dbReference>
<reference evidence="2 3" key="1">
    <citation type="journal article" date="2020" name="Int. J. Syst. Evol. Microbiol.">
        <title>Reclassification of Streptomyces castelarensis and Streptomyces sporoclivatus as later heterotypic synonyms of Streptomyces antimycoticus.</title>
        <authorList>
            <person name="Komaki H."/>
            <person name="Tamura T."/>
        </authorList>
    </citation>
    <scope>NUCLEOTIDE SEQUENCE [LARGE SCALE GENOMIC DNA]</scope>
    <source>
        <strain evidence="2 3">NBRC 100767</strain>
    </source>
</reference>
<dbReference type="EMBL" id="AP019620">
    <property type="protein sequence ID" value="BBJ47336.1"/>
    <property type="molecule type" value="Genomic_DNA"/>
</dbReference>
<dbReference type="InterPro" id="IPR037401">
    <property type="entry name" value="SnoaL-like"/>
</dbReference>
<accession>A0A499VGM6</accession>
<dbReference type="CDD" id="cd00531">
    <property type="entry name" value="NTF2_like"/>
    <property type="match status" value="1"/>
</dbReference>
<protein>
    <recommendedName>
        <fullName evidence="1">SnoaL-like domain-containing protein</fullName>
    </recommendedName>
</protein>
<dbReference type="InterPro" id="IPR032710">
    <property type="entry name" value="NTF2-like_dom_sf"/>
</dbReference>
<dbReference type="PANTHER" id="PTHR43162">
    <property type="match status" value="1"/>
</dbReference>
<dbReference type="PANTHER" id="PTHR43162:SF1">
    <property type="entry name" value="PRESTALK A DIFFERENTIATION PROTEIN A"/>
    <property type="match status" value="1"/>
</dbReference>
<evidence type="ECO:0000259" key="1">
    <source>
        <dbReference type="Pfam" id="PF12680"/>
    </source>
</evidence>
<dbReference type="Gene3D" id="3.90.25.10">
    <property type="entry name" value="UDP-galactose 4-epimerase, domain 1"/>
    <property type="match status" value="1"/>
</dbReference>
<dbReference type="Proteomes" id="UP000463951">
    <property type="component" value="Chromosome"/>
</dbReference>
<proteinExistence type="predicted"/>
<dbReference type="InterPro" id="IPR036291">
    <property type="entry name" value="NAD(P)-bd_dom_sf"/>
</dbReference>
<evidence type="ECO:0000313" key="3">
    <source>
        <dbReference type="Proteomes" id="UP000463951"/>
    </source>
</evidence>
<dbReference type="Gene3D" id="3.10.450.50">
    <property type="match status" value="1"/>
</dbReference>